<evidence type="ECO:0000256" key="2">
    <source>
        <dbReference type="ARBA" id="ARBA00022980"/>
    </source>
</evidence>
<gene>
    <name evidence="5" type="ORF">MVES_003603</name>
</gene>
<evidence type="ECO:0000256" key="4">
    <source>
        <dbReference type="RuleBase" id="RU000660"/>
    </source>
</evidence>
<dbReference type="PROSITE" id="PS01167">
    <property type="entry name" value="RIBOSOMAL_L17"/>
    <property type="match status" value="1"/>
</dbReference>
<dbReference type="InterPro" id="IPR000456">
    <property type="entry name" value="Ribosomal_bL17"/>
</dbReference>
<dbReference type="NCBIfam" id="TIGR00059">
    <property type="entry name" value="L17"/>
    <property type="match status" value="1"/>
</dbReference>
<evidence type="ECO:0000256" key="1">
    <source>
        <dbReference type="ARBA" id="ARBA00008777"/>
    </source>
</evidence>
<dbReference type="GO" id="GO:0005762">
    <property type="term" value="C:mitochondrial large ribosomal subunit"/>
    <property type="evidence" value="ECO:0007669"/>
    <property type="project" value="TreeGrafter"/>
</dbReference>
<keyword evidence="3 4" id="KW-0687">Ribonucleoprotein</keyword>
<dbReference type="AlphaFoldDB" id="A0A2N1J768"/>
<dbReference type="GO" id="GO:0006412">
    <property type="term" value="P:translation"/>
    <property type="evidence" value="ECO:0007669"/>
    <property type="project" value="InterPro"/>
</dbReference>
<organism evidence="5 6">
    <name type="scientific">Malassezia vespertilionis</name>
    <dbReference type="NCBI Taxonomy" id="2020962"/>
    <lineage>
        <taxon>Eukaryota</taxon>
        <taxon>Fungi</taxon>
        <taxon>Dikarya</taxon>
        <taxon>Basidiomycota</taxon>
        <taxon>Ustilaginomycotina</taxon>
        <taxon>Malasseziomycetes</taxon>
        <taxon>Malasseziales</taxon>
        <taxon>Malasseziaceae</taxon>
        <taxon>Malassezia</taxon>
    </lineage>
</organism>
<keyword evidence="2 4" id="KW-0689">Ribosomal protein</keyword>
<dbReference type="InterPro" id="IPR047859">
    <property type="entry name" value="Ribosomal_bL17_CS"/>
</dbReference>
<evidence type="ECO:0000313" key="6">
    <source>
        <dbReference type="Proteomes" id="UP000232875"/>
    </source>
</evidence>
<dbReference type="PANTHER" id="PTHR14413:SF16">
    <property type="entry name" value="LARGE RIBOSOMAL SUBUNIT PROTEIN BL17M"/>
    <property type="match status" value="1"/>
</dbReference>
<evidence type="ECO:0000256" key="3">
    <source>
        <dbReference type="ARBA" id="ARBA00023274"/>
    </source>
</evidence>
<name>A0A2N1J768_9BASI</name>
<dbReference type="InterPro" id="IPR036373">
    <property type="entry name" value="Ribosomal_bL17_sf"/>
</dbReference>
<dbReference type="Gene3D" id="3.90.1030.10">
    <property type="entry name" value="Ribosomal protein L17"/>
    <property type="match status" value="1"/>
</dbReference>
<dbReference type="Gene3D" id="1.25.40.10">
    <property type="entry name" value="Tetratricopeptide repeat domain"/>
    <property type="match status" value="1"/>
</dbReference>
<proteinExistence type="inferred from homology"/>
<dbReference type="SUPFAM" id="SSF64263">
    <property type="entry name" value="Prokaryotic ribosomal protein L17"/>
    <property type="match status" value="1"/>
</dbReference>
<accession>A0A2N1J768</accession>
<evidence type="ECO:0000313" key="5">
    <source>
        <dbReference type="EMBL" id="PKI82408.1"/>
    </source>
</evidence>
<dbReference type="STRING" id="2020962.A0A2N1J768"/>
<sequence length="1177" mass="128343">MKGLAFRKLSRSSSHRNHLLRNLVTSLLEHERIVTTVAKAKEASRCAEKIITLGKRGTPTAMSSAQSFLFSHQHSLRRVEAMAKRYADRPGGYTRIHLMGHRKGDHAPRAILELVDNPTDVKLDMVARAMAREADIILRRAQKNIPFAELSALLAAQADIPLEHDERFAPLTRKNIAKLVRYRGEKAREQLRAKATHYLERLRAAEHVEGTYRQDTQRWDALELASPSRGRTLMRPMTGKRLLAGALSPETAAQVGQIARVQQPMRGKRGIVVRERTVTTPKPSVVRLAKGIYAKRKQCVRVSFLARFSSSYAMAAPWRVLAGLVRGHVPRWHVARGLRMPCFPVRALSSSVRRAALAMHTPEAWAVASGDPPLAEAMAQHAACSATRPLLESLQRNIHADDPSAGLAHIQHALALAYTTLFAPFARTSASTVSAHEALALLGYAAEALMLLGTHEAHVLARKLLTFAQLHVGAVPLVHFRRMAQTLGAARDMELVLQIERVAHIHHPGVHDAGLLRARLLACDALGRDAEFAASWEQAECADYDAHALRVAHCLARHDAVALQTALKAMAAAFPLRASLWRRLAEAYAPLRPLLAQVPPRECEPAELLDDLLRAALHGAHAQHVPYLLALFGVPGSEHLDVQHAIPRAAQNVARVHPLPHTLGLASTWAGRRGMPLAALAFFRAALHAAPHATPRVPVEERRKVPKRDAARMALHHAAAGVVQAYARSGMPARGMAFGAHVLGAPWRAACAADQAPAVPAACVQRNSACTAALLECAGALHDASLARAVLNDARAYGIKPGGRVRRALAALLVDALDTPRAQVQEMSAALAAPVAWCGGRSSTGALPSAVRQAKLCDALAALGFNARAELAVLRDRSVRREQHTPAALHVWVRDTALQPAPDALARGFRAQDAPCTPPPAPEPPSAARLAVSAALGDTHALQREFCALLDAGIRPTAAHLLPLVHALCKARRGAEVLWLLDTAQRAWNIAPTHAMYAHLASMYAAESDWRAVQHTLQDMRKHNLTPDAHLYDTLALAARAQAAQDVLGIPHWLMRGAPNAAVDVARPASVVQHFQLLMQAHEYLGAQQFFQACLARGLVPDYRMRRMLRRAGNYVDKMLRRAPHNGTLQEARRLQQENSHASRFATRGRTLVAERRAYRKALLGLVRDVVAGRVDT</sequence>
<dbReference type="GO" id="GO:0003735">
    <property type="term" value="F:structural constituent of ribosome"/>
    <property type="evidence" value="ECO:0007669"/>
    <property type="project" value="InterPro"/>
</dbReference>
<dbReference type="Proteomes" id="UP000232875">
    <property type="component" value="Unassembled WGS sequence"/>
</dbReference>
<dbReference type="EMBL" id="KZ454995">
    <property type="protein sequence ID" value="PKI82408.1"/>
    <property type="molecule type" value="Genomic_DNA"/>
</dbReference>
<reference evidence="5 6" key="1">
    <citation type="submission" date="2017-10" db="EMBL/GenBank/DDBJ databases">
        <title>A novel species of cold-tolerant Malassezia isolated from bats.</title>
        <authorList>
            <person name="Lorch J.M."/>
            <person name="Palmer J.M."/>
            <person name="Vanderwolf K.J."/>
            <person name="Schmidt K.Z."/>
            <person name="Verant M.L."/>
            <person name="Weller T.J."/>
            <person name="Blehert D.S."/>
        </authorList>
    </citation>
    <scope>NUCLEOTIDE SEQUENCE [LARGE SCALE GENOMIC DNA]</scope>
    <source>
        <strain evidence="5 6">NWHC:44797-103</strain>
    </source>
</reference>
<dbReference type="PANTHER" id="PTHR14413">
    <property type="entry name" value="RIBOSOMAL PROTEIN L17"/>
    <property type="match status" value="1"/>
</dbReference>
<dbReference type="InterPro" id="IPR011990">
    <property type="entry name" value="TPR-like_helical_dom_sf"/>
</dbReference>
<comment type="similarity">
    <text evidence="1 4">Belongs to the bacterial ribosomal protein bL17 family.</text>
</comment>
<evidence type="ECO:0008006" key="7">
    <source>
        <dbReference type="Google" id="ProtNLM"/>
    </source>
</evidence>
<keyword evidence="6" id="KW-1185">Reference proteome</keyword>
<protein>
    <recommendedName>
        <fullName evidence="7">Mrpl8p</fullName>
    </recommendedName>
</protein>
<dbReference type="Pfam" id="PF01196">
    <property type="entry name" value="Ribosomal_L17"/>
    <property type="match status" value="1"/>
</dbReference>
<dbReference type="OrthoDB" id="275000at2759"/>